<reference evidence="2 4" key="1">
    <citation type="journal article" date="2009" name="PLoS Biol.">
        <title>Lineage-specific biology revealed by a finished genome assembly of the mouse.</title>
        <authorList>
            <consortium name="Mouse Genome Sequencing Consortium"/>
            <person name="Church D.M."/>
            <person name="Goodstadt L."/>
            <person name="Hillier L.W."/>
            <person name="Zody M.C."/>
            <person name="Goldstein S."/>
            <person name="She X."/>
            <person name="Bult C.J."/>
            <person name="Agarwala R."/>
            <person name="Cherry J.L."/>
            <person name="DiCuccio M."/>
            <person name="Hlavina W."/>
            <person name="Kapustin Y."/>
            <person name="Meric P."/>
            <person name="Maglott D."/>
            <person name="Birtle Z."/>
            <person name="Marques A.C."/>
            <person name="Graves T."/>
            <person name="Zhou S."/>
            <person name="Teague B."/>
            <person name="Potamousis K."/>
            <person name="Churas C."/>
            <person name="Place M."/>
            <person name="Herschleb J."/>
            <person name="Runnheim R."/>
            <person name="Forrest D."/>
            <person name="Amos-Landgraf J."/>
            <person name="Schwartz D.C."/>
            <person name="Cheng Z."/>
            <person name="Lindblad-Toh K."/>
            <person name="Eichler E.E."/>
            <person name="Ponting C.P."/>
        </authorList>
    </citation>
    <scope>NUCLEOTIDE SEQUENCE [LARGE SCALE GENOMIC DNA]</scope>
    <source>
        <strain evidence="2 4">C57BL/6J</strain>
    </source>
</reference>
<reference evidence="2" key="4">
    <citation type="submission" date="2025-09" db="UniProtKB">
        <authorList>
            <consortium name="Ensembl"/>
        </authorList>
    </citation>
    <scope>IDENTIFICATION</scope>
    <source>
        <strain evidence="2">C57BL/6J</strain>
    </source>
</reference>
<dbReference type="VEuPathDB" id="HostDB:ENSMUSG00000026235"/>
<evidence type="ECO:0000256" key="1">
    <source>
        <dbReference type="SAM" id="SignalP"/>
    </source>
</evidence>
<dbReference type="AlphaFoldDB" id="A0A087WQZ6"/>
<reference evidence="2" key="3">
    <citation type="submission" date="2025-08" db="UniProtKB">
        <authorList>
            <consortium name="Ensembl"/>
        </authorList>
    </citation>
    <scope>IDENTIFICATION</scope>
    <source>
        <strain evidence="2">C57BL/6J</strain>
    </source>
</reference>
<dbReference type="Bgee" id="ENSMUSG00000026235">
    <property type="expression patterns" value="Expressed in rostral migratory stream and 294 other cell types or tissues"/>
</dbReference>
<sequence length="38" mass="4137">MAGIFYFILFSFLFGICDAVTGSRVYPANEVGGSEHYG</sequence>
<protein>
    <submittedName>
        <fullName evidence="2">Eph receptor A4</fullName>
    </submittedName>
</protein>
<evidence type="ECO:0000313" key="3">
    <source>
        <dbReference type="MGI" id="MGI:98277"/>
    </source>
</evidence>
<keyword evidence="1" id="KW-0732">Signal</keyword>
<dbReference type="GeneTree" id="ENSGT00940000156948"/>
<gene>
    <name evidence="2 3" type="primary">Epha4</name>
</gene>
<feature type="signal peptide" evidence="1">
    <location>
        <begin position="1"/>
        <end position="19"/>
    </location>
</feature>
<organism evidence="2 4">
    <name type="scientific">Mus musculus</name>
    <name type="common">Mouse</name>
    <dbReference type="NCBI Taxonomy" id="10090"/>
    <lineage>
        <taxon>Eukaryota</taxon>
        <taxon>Metazoa</taxon>
        <taxon>Chordata</taxon>
        <taxon>Craniata</taxon>
        <taxon>Vertebrata</taxon>
        <taxon>Euteleostomi</taxon>
        <taxon>Mammalia</taxon>
        <taxon>Eutheria</taxon>
        <taxon>Euarchontoglires</taxon>
        <taxon>Glires</taxon>
        <taxon>Rodentia</taxon>
        <taxon>Myomorpha</taxon>
        <taxon>Muroidea</taxon>
        <taxon>Muridae</taxon>
        <taxon>Murinae</taxon>
        <taxon>Mus</taxon>
        <taxon>Mus</taxon>
    </lineage>
</organism>
<dbReference type="Antibodypedia" id="34350">
    <property type="antibodies" value="706 antibodies from 38 providers"/>
</dbReference>
<accession>A0A087WQZ6</accession>
<evidence type="ECO:0000313" key="2">
    <source>
        <dbReference type="Ensembl" id="ENSMUSP00000140408.2"/>
    </source>
</evidence>
<dbReference type="HOGENOM" id="CLU_3335357_0_0_1"/>
<keyword evidence="4" id="KW-1185">Reference proteome</keyword>
<feature type="chain" id="PRO_5001831832" evidence="1">
    <location>
        <begin position="20"/>
        <end position="38"/>
    </location>
</feature>
<dbReference type="ExpressionAtlas" id="A0A087WQZ6">
    <property type="expression patterns" value="baseline and differential"/>
</dbReference>
<dbReference type="Proteomes" id="UP000000589">
    <property type="component" value="Chromosome 1"/>
</dbReference>
<proteinExistence type="predicted"/>
<name>A0A087WQZ6_MOUSE</name>
<dbReference type="AGR" id="MGI:98277"/>
<reference evidence="2 4" key="2">
    <citation type="journal article" date="2011" name="PLoS Biol.">
        <title>Modernizing reference genome assemblies.</title>
        <authorList>
            <person name="Church D.M."/>
            <person name="Schneider V.A."/>
            <person name="Graves T."/>
            <person name="Auger K."/>
            <person name="Cunningham F."/>
            <person name="Bouk N."/>
            <person name="Chen H.C."/>
            <person name="Agarwala R."/>
            <person name="McLaren W.M."/>
            <person name="Ritchie G.R."/>
            <person name="Albracht D."/>
            <person name="Kremitzki M."/>
            <person name="Rock S."/>
            <person name="Kotkiewicz H."/>
            <person name="Kremitzki C."/>
            <person name="Wollam A."/>
            <person name="Trani L."/>
            <person name="Fulton L."/>
            <person name="Fulton R."/>
            <person name="Matthews L."/>
            <person name="Whitehead S."/>
            <person name="Chow W."/>
            <person name="Torrance J."/>
            <person name="Dunn M."/>
            <person name="Harden G."/>
            <person name="Threadgold G."/>
            <person name="Wood J."/>
            <person name="Collins J."/>
            <person name="Heath P."/>
            <person name="Griffiths G."/>
            <person name="Pelan S."/>
            <person name="Grafham D."/>
            <person name="Eichler E.E."/>
            <person name="Weinstock G."/>
            <person name="Mardis E.R."/>
            <person name="Wilson R.K."/>
            <person name="Howe K."/>
            <person name="Flicek P."/>
            <person name="Hubbard T."/>
        </authorList>
    </citation>
    <scope>NUCLEOTIDE SEQUENCE [LARGE SCALE GENOMIC DNA]</scope>
    <source>
        <strain evidence="2 4">C57BL/6J</strain>
    </source>
</reference>
<dbReference type="MGI" id="MGI:98277">
    <property type="gene designation" value="Epha4"/>
</dbReference>
<dbReference type="Ensembl" id="ENSMUST00000190149.7">
    <property type="protein sequence ID" value="ENSMUSP00000140408.2"/>
    <property type="gene ID" value="ENSMUSG00000026235.15"/>
</dbReference>
<evidence type="ECO:0000313" key="4">
    <source>
        <dbReference type="Proteomes" id="UP000000589"/>
    </source>
</evidence>